<dbReference type="Gene3D" id="2.60.120.260">
    <property type="entry name" value="Galactose-binding domain-like"/>
    <property type="match status" value="1"/>
</dbReference>
<evidence type="ECO:0000256" key="2">
    <source>
        <dbReference type="SAM" id="SignalP"/>
    </source>
</evidence>
<organism evidence="3 4">
    <name type="scientific">Archangium minus</name>
    <dbReference type="NCBI Taxonomy" id="83450"/>
    <lineage>
        <taxon>Bacteria</taxon>
        <taxon>Pseudomonadati</taxon>
        <taxon>Myxococcota</taxon>
        <taxon>Myxococcia</taxon>
        <taxon>Myxococcales</taxon>
        <taxon>Cystobacterineae</taxon>
        <taxon>Archangiaceae</taxon>
        <taxon>Archangium</taxon>
    </lineage>
</organism>
<evidence type="ECO:0000313" key="4">
    <source>
        <dbReference type="Proteomes" id="UP001611383"/>
    </source>
</evidence>
<evidence type="ECO:0000313" key="3">
    <source>
        <dbReference type="EMBL" id="WNG49779.1"/>
    </source>
</evidence>
<feature type="signal peptide" evidence="2">
    <location>
        <begin position="1"/>
        <end position="21"/>
    </location>
</feature>
<proteinExistence type="predicted"/>
<dbReference type="Proteomes" id="UP001611383">
    <property type="component" value="Chromosome"/>
</dbReference>
<name>A0ABY9X315_9BACT</name>
<sequence length="364" mass="39667">MKQILTLLWMAALAMGGTAWAADDKKGLPEGWFVTESAPKLYEAGLDTQSPCEGNRSAYLRSLQANPTSYGTFMQAFGAQSFRGKRLRFSAVMRTEDVQGWAGLWMRVEGEDPKEPLAFDNMQSRAVVGTTQCKRYEVVLDVPQESKAIMAGLMLSGTGKAWIGAVRFEMVDASVPVTNLIAERPKPHPAAGRVGEVWFSREMVDYGLYRSVAQPDGSWKDNFSDVASLVNGNKVQGTLRQQPLNVTIKAGGPTTLIQGEWGVDKVSIELGAEKLVMKKGVFKRELVRDDVRPENGRCIRYRDAGGLFAGDALDVCGLALSKSPPLVPLTVSFLLTGFQSVSARMGPVSPPRAPKDPLSPNQPR</sequence>
<feature type="chain" id="PRO_5046212637" evidence="2">
    <location>
        <begin position="22"/>
        <end position="364"/>
    </location>
</feature>
<evidence type="ECO:0000256" key="1">
    <source>
        <dbReference type="SAM" id="MobiDB-lite"/>
    </source>
</evidence>
<keyword evidence="4" id="KW-1185">Reference proteome</keyword>
<protein>
    <submittedName>
        <fullName evidence="3">AraC family transcriptional regulator</fullName>
    </submittedName>
</protein>
<gene>
    <name evidence="3" type="ORF">F0U60_40930</name>
</gene>
<dbReference type="EMBL" id="CP043494">
    <property type="protein sequence ID" value="WNG49779.1"/>
    <property type="molecule type" value="Genomic_DNA"/>
</dbReference>
<keyword evidence="2" id="KW-0732">Signal</keyword>
<accession>A0ABY9X315</accession>
<feature type="region of interest" description="Disordered" evidence="1">
    <location>
        <begin position="345"/>
        <end position="364"/>
    </location>
</feature>
<reference evidence="3 4" key="1">
    <citation type="submission" date="2019-08" db="EMBL/GenBank/DDBJ databases">
        <title>Archangium and Cystobacter genomes.</title>
        <authorList>
            <person name="Chen I.-C.K."/>
            <person name="Wielgoss S."/>
        </authorList>
    </citation>
    <scope>NUCLEOTIDE SEQUENCE [LARGE SCALE GENOMIC DNA]</scope>
    <source>
        <strain evidence="3 4">Cbm 6</strain>
    </source>
</reference>
<dbReference type="RefSeq" id="WP_395808092.1">
    <property type="nucleotide sequence ID" value="NZ_CP043494.1"/>
</dbReference>